<dbReference type="Proteomes" id="UP000651852">
    <property type="component" value="Unassembled WGS sequence"/>
</dbReference>
<organism evidence="1 2">
    <name type="scientific">Pseudomonas folii</name>
    <dbReference type="NCBI Taxonomy" id="2762593"/>
    <lineage>
        <taxon>Bacteria</taxon>
        <taxon>Pseudomonadati</taxon>
        <taxon>Pseudomonadota</taxon>
        <taxon>Gammaproteobacteria</taxon>
        <taxon>Pseudomonadales</taxon>
        <taxon>Pseudomonadaceae</taxon>
        <taxon>Pseudomonas</taxon>
    </lineage>
</organism>
<dbReference type="RefSeq" id="WP_095098902.1">
    <property type="nucleotide sequence ID" value="NZ_JACONW010000004.1"/>
</dbReference>
<name>A0ABR7AUF1_9PSED</name>
<comment type="caution">
    <text evidence="1">The sequence shown here is derived from an EMBL/GenBank/DDBJ whole genome shotgun (WGS) entry which is preliminary data.</text>
</comment>
<evidence type="ECO:0000313" key="1">
    <source>
        <dbReference type="EMBL" id="MBC3948556.1"/>
    </source>
</evidence>
<protein>
    <submittedName>
        <fullName evidence="1">Uncharacterized protein</fullName>
    </submittedName>
</protein>
<dbReference type="EMBL" id="JACONW010000004">
    <property type="protein sequence ID" value="MBC3948556.1"/>
    <property type="molecule type" value="Genomic_DNA"/>
</dbReference>
<accession>A0ABR7AUF1</accession>
<proteinExistence type="predicted"/>
<sequence length="69" mass="7748">MKIEELKNIQSDLHSTADDLEGVSLHLSGHLLYLQHSVHARDAKEVGQQIDKLQASVDDLRDVAQRIDC</sequence>
<keyword evidence="2" id="KW-1185">Reference proteome</keyword>
<reference evidence="1 2" key="1">
    <citation type="submission" date="2020-08" db="EMBL/GenBank/DDBJ databases">
        <title>Putative novel bacterial strains isolated from necrotic wheat leaf tissues caused by Xanthomonas translucens.</title>
        <authorList>
            <person name="Tambong J.T."/>
        </authorList>
    </citation>
    <scope>NUCLEOTIDE SEQUENCE [LARGE SCALE GENOMIC DNA]</scope>
    <source>
        <strain evidence="1 2">DOAB 1069</strain>
    </source>
</reference>
<evidence type="ECO:0000313" key="2">
    <source>
        <dbReference type="Proteomes" id="UP000651852"/>
    </source>
</evidence>
<gene>
    <name evidence="1" type="ORF">H8S59_02055</name>
</gene>